<keyword evidence="5" id="KW-1185">Reference proteome</keyword>
<dbReference type="InterPro" id="IPR010982">
    <property type="entry name" value="Lambda_DNA-bd_dom_sf"/>
</dbReference>
<dbReference type="Gene3D" id="1.10.260.40">
    <property type="entry name" value="lambda repressor-like DNA-binding domains"/>
    <property type="match status" value="1"/>
</dbReference>
<accession>A0A9E8NCZ2</accession>
<feature type="compositionally biased region" description="Polar residues" evidence="2">
    <location>
        <begin position="84"/>
        <end position="95"/>
    </location>
</feature>
<dbReference type="RefSeq" id="WP_244819786.1">
    <property type="nucleotide sequence ID" value="NZ_CP112998.1"/>
</dbReference>
<dbReference type="PROSITE" id="PS50943">
    <property type="entry name" value="HTH_CROC1"/>
    <property type="match status" value="1"/>
</dbReference>
<keyword evidence="1" id="KW-0238">DNA-binding</keyword>
<dbReference type="InterPro" id="IPR001387">
    <property type="entry name" value="Cro/C1-type_HTH"/>
</dbReference>
<dbReference type="AlphaFoldDB" id="A0A9E8NCZ2"/>
<evidence type="ECO:0000256" key="2">
    <source>
        <dbReference type="SAM" id="MobiDB-lite"/>
    </source>
</evidence>
<reference evidence="4" key="1">
    <citation type="submission" date="2022-11" db="EMBL/GenBank/DDBJ databases">
        <title>Dyadobacter pollutisoli sp. nov., isolated from plastic dumped soil.</title>
        <authorList>
            <person name="Kim J.M."/>
            <person name="Kim K.R."/>
            <person name="Lee J.K."/>
            <person name="Hao L."/>
            <person name="Jeon C.O."/>
        </authorList>
    </citation>
    <scope>NUCLEOTIDE SEQUENCE</scope>
    <source>
        <strain evidence="4">U1</strain>
    </source>
</reference>
<dbReference type="EMBL" id="CP112998">
    <property type="protein sequence ID" value="WAC14419.1"/>
    <property type="molecule type" value="Genomic_DNA"/>
</dbReference>
<organism evidence="4 5">
    <name type="scientific">Dyadobacter pollutisoli</name>
    <dbReference type="NCBI Taxonomy" id="2910158"/>
    <lineage>
        <taxon>Bacteria</taxon>
        <taxon>Pseudomonadati</taxon>
        <taxon>Bacteroidota</taxon>
        <taxon>Cytophagia</taxon>
        <taxon>Cytophagales</taxon>
        <taxon>Spirosomataceae</taxon>
        <taxon>Dyadobacter</taxon>
    </lineage>
</organism>
<name>A0A9E8NCZ2_9BACT</name>
<dbReference type="PANTHER" id="PTHR46558">
    <property type="entry name" value="TRACRIPTIONAL REGULATORY PROTEIN-RELATED-RELATED"/>
    <property type="match status" value="1"/>
</dbReference>
<dbReference type="KEGG" id="dpf:ON006_10780"/>
<dbReference type="Pfam" id="PF01381">
    <property type="entry name" value="HTH_3"/>
    <property type="match status" value="1"/>
</dbReference>
<dbReference type="Proteomes" id="UP001164653">
    <property type="component" value="Chromosome"/>
</dbReference>
<protein>
    <submittedName>
        <fullName evidence="4">Helix-turn-helix domain-containing protein</fullName>
    </submittedName>
</protein>
<evidence type="ECO:0000256" key="1">
    <source>
        <dbReference type="ARBA" id="ARBA00023125"/>
    </source>
</evidence>
<sequence length="352" mass="39835">MSIVSNNIKYLRRLNGLTQEQFARKIAIKRSLLGAYEEARANPNLTNLKNMAAAFGITVDNLLKNDLRKLRETPDMSLPLNASRPMTVSHSGTVQPSAQTRIPAFSEPQPLSKIIETYHQPEPPLRQVSRQINLKPVNGDVPQVAPQAPVRPTSQPAAYQQPVVTAGAEQPLVFNNQYQGSQFNANAEDRASSYPTIQWVARNLQQEYISNFQNPGYLTRLPSFQLPNLPSGYYRAFESGEDFVYPNALLVGTFIRNWYDIKDGMQYVFLLRSHGLIYRNAFNHVKTSGILLLTSDNPHFPELEVPLQDVLEVWEIKAFVSLQMPVPQPSMERVAQLVDELQIELSQYRQAE</sequence>
<gene>
    <name evidence="4" type="ORF">ON006_10780</name>
</gene>
<feature type="domain" description="HTH cro/C1-type" evidence="3">
    <location>
        <begin position="8"/>
        <end position="62"/>
    </location>
</feature>
<evidence type="ECO:0000313" key="4">
    <source>
        <dbReference type="EMBL" id="WAC14419.1"/>
    </source>
</evidence>
<dbReference type="PANTHER" id="PTHR46558:SF11">
    <property type="entry name" value="HTH-TYPE TRANSCRIPTIONAL REGULATOR XRE"/>
    <property type="match status" value="1"/>
</dbReference>
<dbReference type="SMART" id="SM00530">
    <property type="entry name" value="HTH_XRE"/>
    <property type="match status" value="1"/>
</dbReference>
<dbReference type="SUPFAM" id="SSF47413">
    <property type="entry name" value="lambda repressor-like DNA-binding domains"/>
    <property type="match status" value="1"/>
</dbReference>
<dbReference type="GO" id="GO:0003677">
    <property type="term" value="F:DNA binding"/>
    <property type="evidence" value="ECO:0007669"/>
    <property type="project" value="UniProtKB-KW"/>
</dbReference>
<evidence type="ECO:0000313" key="5">
    <source>
        <dbReference type="Proteomes" id="UP001164653"/>
    </source>
</evidence>
<feature type="region of interest" description="Disordered" evidence="2">
    <location>
        <begin position="76"/>
        <end position="95"/>
    </location>
</feature>
<proteinExistence type="predicted"/>
<evidence type="ECO:0000259" key="3">
    <source>
        <dbReference type="PROSITE" id="PS50943"/>
    </source>
</evidence>
<dbReference type="CDD" id="cd00093">
    <property type="entry name" value="HTH_XRE"/>
    <property type="match status" value="1"/>
</dbReference>